<gene>
    <name evidence="1" type="ORF">MEUPH1_LOCUS28733</name>
</gene>
<evidence type="ECO:0000313" key="1">
    <source>
        <dbReference type="EMBL" id="CAI6375204.1"/>
    </source>
</evidence>
<dbReference type="EMBL" id="CARXXK010001284">
    <property type="protein sequence ID" value="CAI6375204.1"/>
    <property type="molecule type" value="Genomic_DNA"/>
</dbReference>
<protein>
    <submittedName>
        <fullName evidence="1">Uncharacterized protein</fullName>
    </submittedName>
</protein>
<keyword evidence="2" id="KW-1185">Reference proteome</keyword>
<evidence type="ECO:0000313" key="2">
    <source>
        <dbReference type="Proteomes" id="UP001160148"/>
    </source>
</evidence>
<comment type="caution">
    <text evidence="1">The sequence shown here is derived from an EMBL/GenBank/DDBJ whole genome shotgun (WGS) entry which is preliminary data.</text>
</comment>
<reference evidence="1 2" key="1">
    <citation type="submission" date="2023-01" db="EMBL/GenBank/DDBJ databases">
        <authorList>
            <person name="Whitehead M."/>
        </authorList>
    </citation>
    <scope>NUCLEOTIDE SEQUENCE [LARGE SCALE GENOMIC DNA]</scope>
</reference>
<proteinExistence type="predicted"/>
<name>A0AAV0Y5X1_9HEMI</name>
<accession>A0AAV0Y5X1</accession>
<dbReference type="Proteomes" id="UP001160148">
    <property type="component" value="Unassembled WGS sequence"/>
</dbReference>
<organism evidence="1 2">
    <name type="scientific">Macrosiphum euphorbiae</name>
    <name type="common">potato aphid</name>
    <dbReference type="NCBI Taxonomy" id="13131"/>
    <lineage>
        <taxon>Eukaryota</taxon>
        <taxon>Metazoa</taxon>
        <taxon>Ecdysozoa</taxon>
        <taxon>Arthropoda</taxon>
        <taxon>Hexapoda</taxon>
        <taxon>Insecta</taxon>
        <taxon>Pterygota</taxon>
        <taxon>Neoptera</taxon>
        <taxon>Paraneoptera</taxon>
        <taxon>Hemiptera</taxon>
        <taxon>Sternorrhyncha</taxon>
        <taxon>Aphidomorpha</taxon>
        <taxon>Aphidoidea</taxon>
        <taxon>Aphididae</taxon>
        <taxon>Macrosiphini</taxon>
        <taxon>Macrosiphum</taxon>
    </lineage>
</organism>
<sequence length="105" mass="11754">MIAKDLILLTTKVISNNMNNKNIPVDAFSSICNIYNKILNKEDIVREYEQLIKSNINLVSLDKNVSVVLNALSDESDSSSSNNSVVQNESIDDSQSILKTYQIFI</sequence>
<dbReference type="AlphaFoldDB" id="A0AAV0Y5X1"/>